<dbReference type="SMART" id="SM00862">
    <property type="entry name" value="Trans_reg_C"/>
    <property type="match status" value="1"/>
</dbReference>
<comment type="caution">
    <text evidence="8">The sequence shown here is derived from an EMBL/GenBank/DDBJ whole genome shotgun (WGS) entry which is preliminary data.</text>
</comment>
<dbReference type="PROSITE" id="PS50110">
    <property type="entry name" value="RESPONSE_REGULATORY"/>
    <property type="match status" value="1"/>
</dbReference>
<dbReference type="InterPro" id="IPR001867">
    <property type="entry name" value="OmpR/PhoB-type_DNA-bd"/>
</dbReference>
<organism evidence="8 9">
    <name type="scientific">Sphingorhabdus rigui</name>
    <dbReference type="NCBI Taxonomy" id="1282858"/>
    <lineage>
        <taxon>Bacteria</taxon>
        <taxon>Pseudomonadati</taxon>
        <taxon>Pseudomonadota</taxon>
        <taxon>Alphaproteobacteria</taxon>
        <taxon>Sphingomonadales</taxon>
        <taxon>Sphingomonadaceae</taxon>
        <taxon>Sphingorhabdus</taxon>
    </lineage>
</organism>
<dbReference type="GO" id="GO:0005829">
    <property type="term" value="C:cytosol"/>
    <property type="evidence" value="ECO:0007669"/>
    <property type="project" value="TreeGrafter"/>
</dbReference>
<dbReference type="InterPro" id="IPR039420">
    <property type="entry name" value="WalR-like"/>
</dbReference>
<evidence type="ECO:0000256" key="1">
    <source>
        <dbReference type="ARBA" id="ARBA00022553"/>
    </source>
</evidence>
<dbReference type="CDD" id="cd17574">
    <property type="entry name" value="REC_OmpR"/>
    <property type="match status" value="1"/>
</dbReference>
<gene>
    <name evidence="8" type="ORF">GGR91_001400</name>
</gene>
<dbReference type="CDD" id="cd00383">
    <property type="entry name" value="trans_reg_C"/>
    <property type="match status" value="1"/>
</dbReference>
<keyword evidence="3 5" id="KW-0238">DNA-binding</keyword>
<dbReference type="Pfam" id="PF00072">
    <property type="entry name" value="Response_reg"/>
    <property type="match status" value="1"/>
</dbReference>
<keyword evidence="1 4" id="KW-0597">Phosphoprotein</keyword>
<dbReference type="Pfam" id="PF00486">
    <property type="entry name" value="Trans_reg_C"/>
    <property type="match status" value="1"/>
</dbReference>
<dbReference type="Proteomes" id="UP000581447">
    <property type="component" value="Unassembled WGS sequence"/>
</dbReference>
<feature type="domain" description="OmpR/PhoB-type" evidence="7">
    <location>
        <begin position="127"/>
        <end position="226"/>
    </location>
</feature>
<dbReference type="Gene3D" id="1.10.10.10">
    <property type="entry name" value="Winged helix-like DNA-binding domain superfamily/Winged helix DNA-binding domain"/>
    <property type="match status" value="1"/>
</dbReference>
<protein>
    <submittedName>
        <fullName evidence="8">DNA-binding response OmpR family regulator</fullName>
    </submittedName>
</protein>
<dbReference type="PANTHER" id="PTHR48111:SF40">
    <property type="entry name" value="PHOSPHATE REGULON TRANSCRIPTIONAL REGULATORY PROTEIN PHOB"/>
    <property type="match status" value="1"/>
</dbReference>
<dbReference type="PROSITE" id="PS51755">
    <property type="entry name" value="OMPR_PHOB"/>
    <property type="match status" value="1"/>
</dbReference>
<dbReference type="GO" id="GO:0000976">
    <property type="term" value="F:transcription cis-regulatory region binding"/>
    <property type="evidence" value="ECO:0007669"/>
    <property type="project" value="TreeGrafter"/>
</dbReference>
<evidence type="ECO:0000256" key="4">
    <source>
        <dbReference type="PROSITE-ProRule" id="PRU00169"/>
    </source>
</evidence>
<evidence type="ECO:0000259" key="7">
    <source>
        <dbReference type="PROSITE" id="PS51755"/>
    </source>
</evidence>
<proteinExistence type="predicted"/>
<keyword evidence="2" id="KW-0902">Two-component regulatory system</keyword>
<evidence type="ECO:0000256" key="3">
    <source>
        <dbReference type="ARBA" id="ARBA00023125"/>
    </source>
</evidence>
<dbReference type="SMART" id="SM00448">
    <property type="entry name" value="REC"/>
    <property type="match status" value="1"/>
</dbReference>
<dbReference type="RefSeq" id="WP_183941389.1">
    <property type="nucleotide sequence ID" value="NZ_BAABBG010000002.1"/>
</dbReference>
<feature type="domain" description="Response regulatory" evidence="6">
    <location>
        <begin position="2"/>
        <end position="117"/>
    </location>
</feature>
<dbReference type="InterPro" id="IPR001789">
    <property type="entry name" value="Sig_transdc_resp-reg_receiver"/>
</dbReference>
<dbReference type="EMBL" id="JACIEA010000001">
    <property type="protein sequence ID" value="MBB3943178.1"/>
    <property type="molecule type" value="Genomic_DNA"/>
</dbReference>
<dbReference type="InterPro" id="IPR011006">
    <property type="entry name" value="CheY-like_superfamily"/>
</dbReference>
<dbReference type="Gene3D" id="3.40.50.2300">
    <property type="match status" value="1"/>
</dbReference>
<dbReference type="GO" id="GO:0000156">
    <property type="term" value="F:phosphorelay response regulator activity"/>
    <property type="evidence" value="ECO:0007669"/>
    <property type="project" value="TreeGrafter"/>
</dbReference>
<feature type="modified residue" description="4-aspartylphosphate" evidence="4">
    <location>
        <position position="51"/>
    </location>
</feature>
<name>A0A840AYI5_9SPHN</name>
<reference evidence="8 9" key="1">
    <citation type="submission" date="2020-08" db="EMBL/GenBank/DDBJ databases">
        <title>Genomic Encyclopedia of Type Strains, Phase IV (KMG-IV): sequencing the most valuable type-strain genomes for metagenomic binning, comparative biology and taxonomic classification.</title>
        <authorList>
            <person name="Goeker M."/>
        </authorList>
    </citation>
    <scope>NUCLEOTIDE SEQUENCE [LARGE SCALE GENOMIC DNA]</scope>
    <source>
        <strain evidence="8 9">DSM 29050</strain>
    </source>
</reference>
<feature type="DNA-binding region" description="OmpR/PhoB-type" evidence="5">
    <location>
        <begin position="127"/>
        <end position="226"/>
    </location>
</feature>
<dbReference type="PANTHER" id="PTHR48111">
    <property type="entry name" value="REGULATOR OF RPOS"/>
    <property type="match status" value="1"/>
</dbReference>
<evidence type="ECO:0000256" key="5">
    <source>
        <dbReference type="PROSITE-ProRule" id="PRU01091"/>
    </source>
</evidence>
<dbReference type="GO" id="GO:0006355">
    <property type="term" value="P:regulation of DNA-templated transcription"/>
    <property type="evidence" value="ECO:0007669"/>
    <property type="project" value="InterPro"/>
</dbReference>
<sequence>MRIAIADDEPEVVHHLKEIVQELGYDAVGYTDGDALMQTLACDSFDLLMLDWNMPGKDGLEILKWMQETLPERPPVLMITNRSAKKDVTEALYAGAADYISKPEDRVVIAGRISAMLRRGAIGSTFDTEATYGIYRLNRIEQTVFVNGQIIALTAKEFELADFFFRNVNRTLSRNNLMKAIWRTTANLATRTLDMHISRVRSKLNLQPENGFRILTVFGYGYRLETATKVRSF</sequence>
<dbReference type="SUPFAM" id="SSF52172">
    <property type="entry name" value="CheY-like"/>
    <property type="match status" value="1"/>
</dbReference>
<keyword evidence="9" id="KW-1185">Reference proteome</keyword>
<dbReference type="GO" id="GO:0032993">
    <property type="term" value="C:protein-DNA complex"/>
    <property type="evidence" value="ECO:0007669"/>
    <property type="project" value="TreeGrafter"/>
</dbReference>
<dbReference type="AlphaFoldDB" id="A0A840AYI5"/>
<dbReference type="InterPro" id="IPR036388">
    <property type="entry name" value="WH-like_DNA-bd_sf"/>
</dbReference>
<evidence type="ECO:0000313" key="9">
    <source>
        <dbReference type="Proteomes" id="UP000581447"/>
    </source>
</evidence>
<evidence type="ECO:0000256" key="2">
    <source>
        <dbReference type="ARBA" id="ARBA00023012"/>
    </source>
</evidence>
<evidence type="ECO:0000259" key="6">
    <source>
        <dbReference type="PROSITE" id="PS50110"/>
    </source>
</evidence>
<accession>A0A840AYI5</accession>
<evidence type="ECO:0000313" key="8">
    <source>
        <dbReference type="EMBL" id="MBB3943178.1"/>
    </source>
</evidence>